<dbReference type="Proteomes" id="UP000016923">
    <property type="component" value="Unassembled WGS sequence"/>
</dbReference>
<dbReference type="eggNOG" id="ENOG502S2WW">
    <property type="taxonomic scope" value="Eukaryota"/>
</dbReference>
<evidence type="ECO:0000256" key="1">
    <source>
        <dbReference type="SAM" id="Phobius"/>
    </source>
</evidence>
<evidence type="ECO:0008006" key="4">
    <source>
        <dbReference type="Google" id="ProtNLM"/>
    </source>
</evidence>
<gene>
    <name evidence="2" type="ORF">F503_08210</name>
</gene>
<keyword evidence="1" id="KW-0472">Membrane</keyword>
<dbReference type="PANTHER" id="PTHR40638">
    <property type="entry name" value="UPF0591 MEMBRANE PROTEIN C15E1.02C"/>
    <property type="match status" value="1"/>
</dbReference>
<sequence>MFLCQRRSFSLVVLSYISCHPSLLFRLLLFVTYSHLHLLTSFFSQLASDPSPNLCQYLHHGFSQLTLIPSTSHFKMSLQYLPSVKPSAIALGTVFAQTAELALLQPVFGDAYKRAKDSHSAEEFVKSKQASSAAVAWGTSFVGSGLQAYGVGALINATGTLSYKGAAYLGALIFFATSAPQYVSEVLTEKRPWDIVLASVTAKAVETIGLATFLTWWGTRTSPF</sequence>
<organism evidence="2 3">
    <name type="scientific">Ophiostoma piceae (strain UAMH 11346)</name>
    <name type="common">Sap stain fungus</name>
    <dbReference type="NCBI Taxonomy" id="1262450"/>
    <lineage>
        <taxon>Eukaryota</taxon>
        <taxon>Fungi</taxon>
        <taxon>Dikarya</taxon>
        <taxon>Ascomycota</taxon>
        <taxon>Pezizomycotina</taxon>
        <taxon>Sordariomycetes</taxon>
        <taxon>Sordariomycetidae</taxon>
        <taxon>Ophiostomatales</taxon>
        <taxon>Ophiostomataceae</taxon>
        <taxon>Ophiostoma</taxon>
    </lineage>
</organism>
<dbReference type="PANTHER" id="PTHR40638:SF1">
    <property type="entry name" value="UPF0591 MEMBRANE PROTEIN C15E1.02C"/>
    <property type="match status" value="1"/>
</dbReference>
<dbReference type="OrthoDB" id="2344991at2759"/>
<name>S3BWR3_OPHP1</name>
<proteinExistence type="predicted"/>
<dbReference type="Pfam" id="PF08570">
    <property type="entry name" value="DUF1761"/>
    <property type="match status" value="1"/>
</dbReference>
<dbReference type="InterPro" id="IPR013879">
    <property type="entry name" value="DUF1761"/>
</dbReference>
<evidence type="ECO:0000313" key="2">
    <source>
        <dbReference type="EMBL" id="EPE05679.1"/>
    </source>
</evidence>
<dbReference type="AlphaFoldDB" id="S3BWR3"/>
<reference evidence="2 3" key="1">
    <citation type="journal article" date="2013" name="BMC Genomics">
        <title>The genome and transcriptome of the pine saprophyte Ophiostoma piceae, and a comparison with the bark beetle-associated pine pathogen Grosmannia clavigera.</title>
        <authorList>
            <person name="Haridas S."/>
            <person name="Wang Y."/>
            <person name="Lim L."/>
            <person name="Massoumi Alamouti S."/>
            <person name="Jackman S."/>
            <person name="Docking R."/>
            <person name="Robertson G."/>
            <person name="Birol I."/>
            <person name="Bohlmann J."/>
            <person name="Breuil C."/>
        </authorList>
    </citation>
    <scope>NUCLEOTIDE SEQUENCE [LARGE SCALE GENOMIC DNA]</scope>
    <source>
        <strain evidence="2 3">UAMH 11346</strain>
    </source>
</reference>
<keyword evidence="3" id="KW-1185">Reference proteome</keyword>
<accession>S3BWR3</accession>
<dbReference type="OMA" id="LNWWGTR"/>
<protein>
    <recommendedName>
        <fullName evidence="4">DUF1761-domain-containing protein</fullName>
    </recommendedName>
</protein>
<keyword evidence="1" id="KW-0812">Transmembrane</keyword>
<dbReference type="EMBL" id="KE148155">
    <property type="protein sequence ID" value="EPE05679.1"/>
    <property type="molecule type" value="Genomic_DNA"/>
</dbReference>
<evidence type="ECO:0000313" key="3">
    <source>
        <dbReference type="Proteomes" id="UP000016923"/>
    </source>
</evidence>
<keyword evidence="1" id="KW-1133">Transmembrane helix</keyword>
<dbReference type="HOGENOM" id="CLU_1235349_0_0_1"/>
<dbReference type="VEuPathDB" id="FungiDB:F503_08210"/>
<feature type="transmembrane region" description="Helical" evidence="1">
    <location>
        <begin position="12"/>
        <end position="33"/>
    </location>
</feature>